<reference evidence="1 2" key="1">
    <citation type="submission" date="2024-08" db="EMBL/GenBank/DDBJ databases">
        <authorList>
            <person name="Cucini C."/>
            <person name="Frati F."/>
        </authorList>
    </citation>
    <scope>NUCLEOTIDE SEQUENCE [LARGE SCALE GENOMIC DNA]</scope>
</reference>
<keyword evidence="2" id="KW-1185">Reference proteome</keyword>
<proteinExistence type="predicted"/>
<dbReference type="EMBL" id="CAXLJM020000051">
    <property type="protein sequence ID" value="CAL8115538.1"/>
    <property type="molecule type" value="Genomic_DNA"/>
</dbReference>
<organism evidence="1 2">
    <name type="scientific">Orchesella dallaii</name>
    <dbReference type="NCBI Taxonomy" id="48710"/>
    <lineage>
        <taxon>Eukaryota</taxon>
        <taxon>Metazoa</taxon>
        <taxon>Ecdysozoa</taxon>
        <taxon>Arthropoda</taxon>
        <taxon>Hexapoda</taxon>
        <taxon>Collembola</taxon>
        <taxon>Entomobryomorpha</taxon>
        <taxon>Entomobryoidea</taxon>
        <taxon>Orchesellidae</taxon>
        <taxon>Orchesellinae</taxon>
        <taxon>Orchesella</taxon>
    </lineage>
</organism>
<sequence length="76" mass="9077">MHAWHQATMQNDDDDDFWSWSMQWRINTFTGKLPVSPKMGRNATVSSRQLLPWGIIGSSIEKRTVRNSWRIWERPF</sequence>
<accession>A0ABP1QZD0</accession>
<protein>
    <submittedName>
        <fullName evidence="1">Uncharacterized protein</fullName>
    </submittedName>
</protein>
<evidence type="ECO:0000313" key="2">
    <source>
        <dbReference type="Proteomes" id="UP001642540"/>
    </source>
</evidence>
<gene>
    <name evidence="1" type="ORF">ODALV1_LOCUS16900</name>
</gene>
<comment type="caution">
    <text evidence="1">The sequence shown here is derived from an EMBL/GenBank/DDBJ whole genome shotgun (WGS) entry which is preliminary data.</text>
</comment>
<name>A0ABP1QZD0_9HEXA</name>
<evidence type="ECO:0000313" key="1">
    <source>
        <dbReference type="EMBL" id="CAL8115538.1"/>
    </source>
</evidence>
<dbReference type="Proteomes" id="UP001642540">
    <property type="component" value="Unassembled WGS sequence"/>
</dbReference>